<evidence type="ECO:0000313" key="2">
    <source>
        <dbReference type="Proteomes" id="UP000556084"/>
    </source>
</evidence>
<gene>
    <name evidence="1" type="ORF">FHS39_001963</name>
</gene>
<dbReference type="AlphaFoldDB" id="A0A7W7PK83"/>
<reference evidence="1 2" key="1">
    <citation type="submission" date="2020-08" db="EMBL/GenBank/DDBJ databases">
        <title>Genomic Encyclopedia of Type Strains, Phase III (KMG-III): the genomes of soil and plant-associated and newly described type strains.</title>
        <authorList>
            <person name="Whitman W."/>
        </authorList>
    </citation>
    <scope>NUCLEOTIDE SEQUENCE [LARGE SCALE GENOMIC DNA]</scope>
    <source>
        <strain evidence="1 2">CECT 3266</strain>
    </source>
</reference>
<proteinExistence type="predicted"/>
<name>A0A7W7PK83_9ACTN</name>
<accession>A0A7W7PK83</accession>
<dbReference type="RefSeq" id="WP_184348393.1">
    <property type="nucleotide sequence ID" value="NZ_JACHJH010000002.1"/>
</dbReference>
<sequence length="168" mass="18041">MVDSTSHGRAPHGVRHVPVPPAAQALSTLARIDYANALLADVGPAAGDRTAEQWARAVMEDAPADTRQALTQGWTSLGLQLGPARSDGFVLGWPVRHSAPDIVLLSADPTLGLHGQLLLQREERTLLMACFIQLDSNQARALWAQAESRHPEVMHQLLEQAVSRAAPA</sequence>
<keyword evidence="2" id="KW-1185">Reference proteome</keyword>
<protein>
    <recommendedName>
        <fullName evidence="3">DUF2867 domain-containing protein</fullName>
    </recommendedName>
</protein>
<comment type="caution">
    <text evidence="1">The sequence shown here is derived from an EMBL/GenBank/DDBJ whole genome shotgun (WGS) entry which is preliminary data.</text>
</comment>
<evidence type="ECO:0008006" key="3">
    <source>
        <dbReference type="Google" id="ProtNLM"/>
    </source>
</evidence>
<organism evidence="1 2">
    <name type="scientific">Streptomyces olivoverticillatus</name>
    <dbReference type="NCBI Taxonomy" id="66427"/>
    <lineage>
        <taxon>Bacteria</taxon>
        <taxon>Bacillati</taxon>
        <taxon>Actinomycetota</taxon>
        <taxon>Actinomycetes</taxon>
        <taxon>Kitasatosporales</taxon>
        <taxon>Streptomycetaceae</taxon>
        <taxon>Streptomyces</taxon>
    </lineage>
</organism>
<dbReference type="Proteomes" id="UP000556084">
    <property type="component" value="Unassembled WGS sequence"/>
</dbReference>
<evidence type="ECO:0000313" key="1">
    <source>
        <dbReference type="EMBL" id="MBB4892952.1"/>
    </source>
</evidence>
<dbReference type="EMBL" id="JACHJH010000002">
    <property type="protein sequence ID" value="MBB4892952.1"/>
    <property type="molecule type" value="Genomic_DNA"/>
</dbReference>